<proteinExistence type="predicted"/>
<evidence type="ECO:0000256" key="1">
    <source>
        <dbReference type="SAM" id="MobiDB-lite"/>
    </source>
</evidence>
<sequence>MKALLVTLGLLSCHIAPAWSETEFQITCPGRPTMTISRAEYGLSTLTWPQHHFQIAAGQQRIRTEEGDKVSITRFRNGDRLIVNKASEETFFVYRDSDRLLPCSRSETRDVEQLSLERYDDRDHPHS</sequence>
<dbReference type="AlphaFoldDB" id="A0A1V9DC32"/>
<name>A0A1V9DC32_9GAMM</name>
<evidence type="ECO:0008006" key="5">
    <source>
        <dbReference type="Google" id="ProtNLM"/>
    </source>
</evidence>
<dbReference type="RefSeq" id="WP_081141131.1">
    <property type="nucleotide sequence ID" value="NZ_MWUE01000027.1"/>
</dbReference>
<dbReference type="OrthoDB" id="6624210at2"/>
<comment type="caution">
    <text evidence="3">The sequence shown here is derived from an EMBL/GenBank/DDBJ whole genome shotgun (WGS) entry which is preliminary data.</text>
</comment>
<keyword evidence="2" id="KW-0732">Signal</keyword>
<dbReference type="EMBL" id="MWUE01000027">
    <property type="protein sequence ID" value="OQP31440.1"/>
    <property type="molecule type" value="Genomic_DNA"/>
</dbReference>
<feature type="region of interest" description="Disordered" evidence="1">
    <location>
        <begin position="107"/>
        <end position="127"/>
    </location>
</feature>
<keyword evidence="4" id="KW-1185">Reference proteome</keyword>
<feature type="chain" id="PRO_5012777060" description="C-type lysozyme inhibitor domain-containing protein" evidence="2">
    <location>
        <begin position="19"/>
        <end position="127"/>
    </location>
</feature>
<feature type="signal peptide" evidence="2">
    <location>
        <begin position="1"/>
        <end position="18"/>
    </location>
</feature>
<organism evidence="3 4">
    <name type="scientific">Pantoea latae</name>
    <dbReference type="NCBI Taxonomy" id="1964541"/>
    <lineage>
        <taxon>Bacteria</taxon>
        <taxon>Pseudomonadati</taxon>
        <taxon>Pseudomonadota</taxon>
        <taxon>Gammaproteobacteria</taxon>
        <taxon>Enterobacterales</taxon>
        <taxon>Erwiniaceae</taxon>
        <taxon>Pantoea</taxon>
    </lineage>
</organism>
<reference evidence="3 4" key="1">
    <citation type="submission" date="2017-02" db="EMBL/GenBank/DDBJ databases">
        <title>Whole genome shotgun sequence of Pantoea agglomerans strain AS1 isolated from a cycad, Zamia floridana in Central Florida, USA.</title>
        <authorList>
            <person name="Lata P."/>
            <person name="Govindarajan S."/>
            <person name="Qi F."/>
            <person name="Li J.-L."/>
            <person name="Maurya S.K."/>
            <person name="Sahoo M.K."/>
        </authorList>
    </citation>
    <scope>NUCLEOTIDE SEQUENCE [LARGE SCALE GENOMIC DNA]</scope>
    <source>
        <strain evidence="3 4">AS1</strain>
    </source>
</reference>
<evidence type="ECO:0000313" key="4">
    <source>
        <dbReference type="Proteomes" id="UP000192769"/>
    </source>
</evidence>
<gene>
    <name evidence="3" type="ORF">B2J69_18675</name>
</gene>
<evidence type="ECO:0000256" key="2">
    <source>
        <dbReference type="SAM" id="SignalP"/>
    </source>
</evidence>
<evidence type="ECO:0000313" key="3">
    <source>
        <dbReference type="EMBL" id="OQP31440.1"/>
    </source>
</evidence>
<protein>
    <recommendedName>
        <fullName evidence="5">C-type lysozyme inhibitor domain-containing protein</fullName>
    </recommendedName>
</protein>
<dbReference type="Proteomes" id="UP000192769">
    <property type="component" value="Unassembled WGS sequence"/>
</dbReference>
<accession>A0A1V9DC32</accession>